<organism evidence="1 2">
    <name type="scientific">Hymenobacter coccineus</name>
    <dbReference type="NCBI Taxonomy" id="1908235"/>
    <lineage>
        <taxon>Bacteria</taxon>
        <taxon>Pseudomonadati</taxon>
        <taxon>Bacteroidota</taxon>
        <taxon>Cytophagia</taxon>
        <taxon>Cytophagales</taxon>
        <taxon>Hymenobacteraceae</taxon>
        <taxon>Hymenobacter</taxon>
    </lineage>
</organism>
<proteinExistence type="predicted"/>
<dbReference type="Pfam" id="PF10790">
    <property type="entry name" value="DUF2604"/>
    <property type="match status" value="1"/>
</dbReference>
<evidence type="ECO:0000313" key="1">
    <source>
        <dbReference type="EMBL" id="OGX81657.1"/>
    </source>
</evidence>
<dbReference type="AlphaFoldDB" id="A0A1G1SSS1"/>
<comment type="caution">
    <text evidence="1">The sequence shown here is derived from an EMBL/GenBank/DDBJ whole genome shotgun (WGS) entry which is preliminary data.</text>
</comment>
<dbReference type="EMBL" id="MDZA01000443">
    <property type="protein sequence ID" value="OGX81657.1"/>
    <property type="molecule type" value="Genomic_DNA"/>
</dbReference>
<sequence>MSLVIVVNSEPVTIEANLNAPLQVVALHALQETGNVGRDLTDWRMKTEAGDVLDFDQKVEHFSFMAGTELFLSLKAGEGGC</sequence>
<keyword evidence="2" id="KW-1185">Reference proteome</keyword>
<name>A0A1G1SSS1_9BACT</name>
<reference evidence="1 2" key="1">
    <citation type="submission" date="2016-08" db="EMBL/GenBank/DDBJ databases">
        <title>Hymenobacter coccineus sp. nov., Hymenobacter lapidarius sp. nov. and Hymenobacter glacialis sp. nov., isolated from Antarctic soil.</title>
        <authorList>
            <person name="Sedlacek I."/>
            <person name="Kralova S."/>
            <person name="Kyrova K."/>
            <person name="Maslanova I."/>
            <person name="Stankova E."/>
            <person name="Vrbovska V."/>
            <person name="Nemec M."/>
            <person name="Bartak M."/>
            <person name="Svec P."/>
            <person name="Busse H.-J."/>
            <person name="Pantucek R."/>
        </authorList>
    </citation>
    <scope>NUCLEOTIDE SEQUENCE [LARGE SCALE GENOMIC DNA]</scope>
    <source>
        <strain evidence="1 2">CCM 8649</strain>
    </source>
</reference>
<accession>A0A1G1SSS1</accession>
<dbReference type="Proteomes" id="UP000177506">
    <property type="component" value="Unassembled WGS sequence"/>
</dbReference>
<gene>
    <name evidence="1" type="ORF">BEN49_15090</name>
</gene>
<protein>
    <submittedName>
        <fullName evidence="1">Uncharacterized protein</fullName>
    </submittedName>
</protein>
<dbReference type="InterPro" id="IPR019726">
    <property type="entry name" value="DUF2604"/>
</dbReference>
<evidence type="ECO:0000313" key="2">
    <source>
        <dbReference type="Proteomes" id="UP000177506"/>
    </source>
</evidence>